<evidence type="ECO:0000313" key="2">
    <source>
        <dbReference type="EMBL" id="JAS43921.1"/>
    </source>
</evidence>
<dbReference type="CDD" id="cd03449">
    <property type="entry name" value="R_hydratase"/>
    <property type="match status" value="1"/>
</dbReference>
<dbReference type="GO" id="GO:0006633">
    <property type="term" value="P:fatty acid biosynthetic process"/>
    <property type="evidence" value="ECO:0007669"/>
    <property type="project" value="TreeGrafter"/>
</dbReference>
<sequence>MIKAIFNLQMVTVNFFHLQSILNLRIRLCSTAVTKENFTVGSTAFLERKITQEDVKLFSELSGDWNPVHHRSDKPVVHGALLNGLVSGLIGTKLPGPGTLLVRETLRFPNPCYVGDTVVVTLELTDVKRIISCKFNVTSKEQNSVVMEGEAKLLIKDV</sequence>
<evidence type="ECO:0000313" key="5">
    <source>
        <dbReference type="EMBL" id="JAS60433.1"/>
    </source>
</evidence>
<proteinExistence type="predicted"/>
<name>A0A1B6H1N5_9HEMI</name>
<evidence type="ECO:0000313" key="8">
    <source>
        <dbReference type="EMBL" id="JAS66720.1"/>
    </source>
</evidence>
<dbReference type="PANTHER" id="PTHR43437:SF3">
    <property type="entry name" value="HYDROXYACYL-THIOESTER DEHYDRATASE TYPE 2, MITOCHONDRIAL"/>
    <property type="match status" value="1"/>
</dbReference>
<dbReference type="EMBL" id="GECZ01009336">
    <property type="protein sequence ID" value="JAS60433.1"/>
    <property type="molecule type" value="Transcribed_RNA"/>
</dbReference>
<dbReference type="InterPro" id="IPR050965">
    <property type="entry name" value="UPF0336/Enoyl-CoA_hydratase"/>
</dbReference>
<protein>
    <recommendedName>
        <fullName evidence="1">MaoC-like domain-containing protein</fullName>
    </recommendedName>
</protein>
<dbReference type="EMBL" id="GECZ01001175">
    <property type="protein sequence ID" value="JAS68594.1"/>
    <property type="molecule type" value="Transcribed_RNA"/>
</dbReference>
<dbReference type="EMBL" id="GECZ01004636">
    <property type="protein sequence ID" value="JAS65133.1"/>
    <property type="molecule type" value="Transcribed_RNA"/>
</dbReference>
<dbReference type="EMBL" id="GECZ01025848">
    <property type="protein sequence ID" value="JAS43921.1"/>
    <property type="molecule type" value="Transcribed_RNA"/>
</dbReference>
<evidence type="ECO:0000313" key="3">
    <source>
        <dbReference type="EMBL" id="JAS46394.1"/>
    </source>
</evidence>
<evidence type="ECO:0000313" key="9">
    <source>
        <dbReference type="EMBL" id="JAS68594.1"/>
    </source>
</evidence>
<dbReference type="InterPro" id="IPR002539">
    <property type="entry name" value="MaoC-like_dom"/>
</dbReference>
<dbReference type="PANTHER" id="PTHR43437">
    <property type="entry name" value="HYDROXYACYL-THIOESTER DEHYDRATASE TYPE 2, MITOCHONDRIAL-RELATED"/>
    <property type="match status" value="1"/>
</dbReference>
<dbReference type="GO" id="GO:0018812">
    <property type="term" value="F:3-hydroxyacyl-CoA dehydratase activity"/>
    <property type="evidence" value="ECO:0007669"/>
    <property type="project" value="UniProtKB-ARBA"/>
</dbReference>
<dbReference type="EMBL" id="GECZ01011956">
    <property type="protein sequence ID" value="JAS57813.1"/>
    <property type="molecule type" value="Transcribed_RNA"/>
</dbReference>
<gene>
    <name evidence="5" type="ORF">g.30152</name>
    <name evidence="2" type="ORF">g.30154</name>
    <name evidence="9" type="ORF">g.30156</name>
    <name evidence="6" type="ORF">g.30158</name>
    <name evidence="4" type="ORF">g.30166</name>
    <name evidence="7" type="ORF">g.30168</name>
    <name evidence="3" type="ORF">g.30172</name>
    <name evidence="8" type="ORF">g.30174</name>
</gene>
<evidence type="ECO:0000313" key="4">
    <source>
        <dbReference type="EMBL" id="JAS57813.1"/>
    </source>
</evidence>
<accession>A0A1B6H1N5</accession>
<evidence type="ECO:0000313" key="6">
    <source>
        <dbReference type="EMBL" id="JAS60551.1"/>
    </source>
</evidence>
<dbReference type="Gene3D" id="3.10.129.10">
    <property type="entry name" value="Hotdog Thioesterase"/>
    <property type="match status" value="1"/>
</dbReference>
<evidence type="ECO:0000313" key="7">
    <source>
        <dbReference type="EMBL" id="JAS65133.1"/>
    </source>
</evidence>
<dbReference type="EMBL" id="GECZ01009218">
    <property type="protein sequence ID" value="JAS60551.1"/>
    <property type="molecule type" value="Transcribed_RNA"/>
</dbReference>
<dbReference type="Pfam" id="PF01575">
    <property type="entry name" value="MaoC_dehydratas"/>
    <property type="match status" value="1"/>
</dbReference>
<dbReference type="EMBL" id="GECZ01003049">
    <property type="protein sequence ID" value="JAS66720.1"/>
    <property type="molecule type" value="Transcribed_RNA"/>
</dbReference>
<dbReference type="SUPFAM" id="SSF54637">
    <property type="entry name" value="Thioesterase/thiol ester dehydrase-isomerase"/>
    <property type="match status" value="1"/>
</dbReference>
<feature type="domain" description="MaoC-like" evidence="1">
    <location>
        <begin position="46"/>
        <end position="133"/>
    </location>
</feature>
<dbReference type="EMBL" id="GECZ01023375">
    <property type="protein sequence ID" value="JAS46394.1"/>
    <property type="molecule type" value="Transcribed_RNA"/>
</dbReference>
<evidence type="ECO:0000259" key="1">
    <source>
        <dbReference type="Pfam" id="PF01575"/>
    </source>
</evidence>
<dbReference type="GO" id="GO:0005739">
    <property type="term" value="C:mitochondrion"/>
    <property type="evidence" value="ECO:0007669"/>
    <property type="project" value="TreeGrafter"/>
</dbReference>
<dbReference type="InterPro" id="IPR029069">
    <property type="entry name" value="HotDog_dom_sf"/>
</dbReference>
<dbReference type="AlphaFoldDB" id="A0A1B6H1N5"/>
<reference evidence="9" key="1">
    <citation type="submission" date="2015-11" db="EMBL/GenBank/DDBJ databases">
        <title>De novo transcriptome assembly of four potential Pierce s Disease insect vectors from Arizona vineyards.</title>
        <authorList>
            <person name="Tassone E.E."/>
        </authorList>
    </citation>
    <scope>NUCLEOTIDE SEQUENCE</scope>
</reference>
<dbReference type="GO" id="GO:0019171">
    <property type="term" value="F:(3R)-hydroxyacyl-[acyl-carrier-protein] dehydratase activity"/>
    <property type="evidence" value="ECO:0007669"/>
    <property type="project" value="TreeGrafter"/>
</dbReference>
<organism evidence="9">
    <name type="scientific">Cuerna arida</name>
    <dbReference type="NCBI Taxonomy" id="1464854"/>
    <lineage>
        <taxon>Eukaryota</taxon>
        <taxon>Metazoa</taxon>
        <taxon>Ecdysozoa</taxon>
        <taxon>Arthropoda</taxon>
        <taxon>Hexapoda</taxon>
        <taxon>Insecta</taxon>
        <taxon>Pterygota</taxon>
        <taxon>Neoptera</taxon>
        <taxon>Paraneoptera</taxon>
        <taxon>Hemiptera</taxon>
        <taxon>Auchenorrhyncha</taxon>
        <taxon>Membracoidea</taxon>
        <taxon>Cicadellidae</taxon>
        <taxon>Cicadellinae</taxon>
        <taxon>Proconiini</taxon>
        <taxon>Cuerna</taxon>
    </lineage>
</organism>